<evidence type="ECO:0000313" key="3">
    <source>
        <dbReference type="EMBL" id="RDY32722.1"/>
    </source>
</evidence>
<dbReference type="EMBL" id="NOKA02000002">
    <property type="protein sequence ID" value="RDY32722.1"/>
    <property type="molecule type" value="Genomic_DNA"/>
</dbReference>
<evidence type="ECO:0000313" key="4">
    <source>
        <dbReference type="Proteomes" id="UP000216411"/>
    </source>
</evidence>
<organism evidence="2 5">
    <name type="scientific">Lachnotalea glycerini</name>
    <dbReference type="NCBI Taxonomy" id="1763509"/>
    <lineage>
        <taxon>Bacteria</taxon>
        <taxon>Bacillati</taxon>
        <taxon>Bacillota</taxon>
        <taxon>Clostridia</taxon>
        <taxon>Lachnospirales</taxon>
        <taxon>Lachnospiraceae</taxon>
        <taxon>Lachnotalea</taxon>
    </lineage>
</organism>
<dbReference type="Gene3D" id="3.40.1550.10">
    <property type="entry name" value="CheC-like"/>
    <property type="match status" value="1"/>
</dbReference>
<protein>
    <submittedName>
        <fullName evidence="3">Chemotaxis protein CheX</fullName>
    </submittedName>
</protein>
<reference evidence="3 4" key="1">
    <citation type="journal article" date="2017" name="Genome Announc.">
        <title>Draft Genome Sequence of a Sporulating and Motile Strain of Lachnotalea glycerini Isolated from Water in Quebec City, Canada.</title>
        <authorList>
            <person name="Maheux A.F."/>
            <person name="Boudreau D.K."/>
            <person name="Berube E."/>
            <person name="Boissinot M."/>
            <person name="Raymond F."/>
            <person name="Brodeur S."/>
            <person name="Corbeil J."/>
            <person name="Isabel S."/>
            <person name="Omar R.F."/>
            <person name="Bergeron M.G."/>
        </authorList>
    </citation>
    <scope>NUCLEOTIDE SEQUENCE [LARGE SCALE GENOMIC DNA]</scope>
    <source>
        <strain evidence="3 4">CCRI-19302</strain>
    </source>
</reference>
<evidence type="ECO:0000313" key="5">
    <source>
        <dbReference type="Proteomes" id="UP000247523"/>
    </source>
</evidence>
<dbReference type="Proteomes" id="UP000247523">
    <property type="component" value="Unassembled WGS sequence"/>
</dbReference>
<sequence>MYAQFFGNYLLNKELVTPEQLIDAIQCKQDIHLKLGVLAIHRGFMTVEEVEFVHVKQTQVDKRFGEIAIEEGFLTKQQVDILLNEQTPDFLLLSQTLVDKGYLTMEEFQASMIEYQSRFELTDLDFANEQSNKVNALIREFFEFDEVNDDLKEMLYCYIILLFNNIIRFVGNDFTPFPIVKIGAYPITWCVSQKITGDFSLHTAMDMDESTLISFASRYVGEDYKVNDAYVRSSMEDFINLNNGLFAVNVSNDNAKTLYLQPTLTENDVLFVPEAPIYYIPIQFTFGTVNVMFVLLDQ</sequence>
<dbReference type="Proteomes" id="UP000216411">
    <property type="component" value="Unassembled WGS sequence"/>
</dbReference>
<dbReference type="GO" id="GO:0006935">
    <property type="term" value="P:chemotaxis"/>
    <property type="evidence" value="ECO:0007669"/>
    <property type="project" value="UniProtKB-KW"/>
</dbReference>
<gene>
    <name evidence="2" type="ORF">C8E03_10130</name>
    <name evidence="3" type="ORF">CG710_001965</name>
</gene>
<dbReference type="SUPFAM" id="SSF103039">
    <property type="entry name" value="CheC-like"/>
    <property type="match status" value="1"/>
</dbReference>
<name>A0A318ER06_9FIRM</name>
<evidence type="ECO:0000313" key="2">
    <source>
        <dbReference type="EMBL" id="PXV95401.1"/>
    </source>
</evidence>
<dbReference type="AlphaFoldDB" id="A0A318ER06"/>
<dbReference type="OrthoDB" id="5614404at2"/>
<dbReference type="EMBL" id="QICS01000001">
    <property type="protein sequence ID" value="PXV95401.1"/>
    <property type="molecule type" value="Genomic_DNA"/>
</dbReference>
<reference evidence="2 5" key="2">
    <citation type="submission" date="2018-05" db="EMBL/GenBank/DDBJ databases">
        <title>Genomic Encyclopedia of Type Strains, Phase IV (KMG-IV): sequencing the most valuable type-strain genomes for metagenomic binning, comparative biology and taxonomic classification.</title>
        <authorList>
            <person name="Goeker M."/>
        </authorList>
    </citation>
    <scope>NUCLEOTIDE SEQUENCE [LARGE SCALE GENOMIC DNA]</scope>
    <source>
        <strain evidence="2 5">DSM 28816</strain>
    </source>
</reference>
<proteinExistence type="predicted"/>
<comment type="caution">
    <text evidence="2">The sequence shown here is derived from an EMBL/GenBank/DDBJ whole genome shotgun (WGS) entry which is preliminary data.</text>
</comment>
<accession>A0A318ER06</accession>
<keyword evidence="1" id="KW-0145">Chemotaxis</keyword>
<evidence type="ECO:0000256" key="1">
    <source>
        <dbReference type="ARBA" id="ARBA00022500"/>
    </source>
</evidence>
<reference evidence="3" key="3">
    <citation type="submission" date="2018-07" db="EMBL/GenBank/DDBJ databases">
        <authorList>
            <person name="Quirk P.G."/>
            <person name="Krulwich T.A."/>
        </authorList>
    </citation>
    <scope>NUCLEOTIDE SEQUENCE</scope>
    <source>
        <strain evidence="3">CCRI-19302</strain>
    </source>
</reference>
<dbReference type="RefSeq" id="WP_110289931.1">
    <property type="nucleotide sequence ID" value="NZ_NOKA02000002.1"/>
</dbReference>
<keyword evidence="4" id="KW-1185">Reference proteome</keyword>
<dbReference type="InterPro" id="IPR028976">
    <property type="entry name" value="CheC-like_sf"/>
</dbReference>